<protein>
    <submittedName>
        <fullName evidence="2">Uncharacterized protein</fullName>
    </submittedName>
</protein>
<feature type="compositionally biased region" description="Polar residues" evidence="1">
    <location>
        <begin position="47"/>
        <end position="57"/>
    </location>
</feature>
<dbReference type="AlphaFoldDB" id="A0A0A9HPS7"/>
<feature type="region of interest" description="Disordered" evidence="1">
    <location>
        <begin position="47"/>
        <end position="66"/>
    </location>
</feature>
<evidence type="ECO:0000256" key="1">
    <source>
        <dbReference type="SAM" id="MobiDB-lite"/>
    </source>
</evidence>
<reference evidence="2" key="2">
    <citation type="journal article" date="2015" name="Data Brief">
        <title>Shoot transcriptome of the giant reed, Arundo donax.</title>
        <authorList>
            <person name="Barrero R.A."/>
            <person name="Guerrero F.D."/>
            <person name="Moolhuijzen P."/>
            <person name="Goolsby J.A."/>
            <person name="Tidwell J."/>
            <person name="Bellgard S.E."/>
            <person name="Bellgard M.I."/>
        </authorList>
    </citation>
    <scope>NUCLEOTIDE SEQUENCE</scope>
    <source>
        <tissue evidence="2">Shoot tissue taken approximately 20 cm above the soil surface</tissue>
    </source>
</reference>
<proteinExistence type="predicted"/>
<evidence type="ECO:0000313" key="2">
    <source>
        <dbReference type="EMBL" id="JAE37854.1"/>
    </source>
</evidence>
<name>A0A0A9HPS7_ARUDO</name>
<accession>A0A0A9HPS7</accession>
<organism evidence="2">
    <name type="scientific">Arundo donax</name>
    <name type="common">Giant reed</name>
    <name type="synonym">Donax arundinaceus</name>
    <dbReference type="NCBI Taxonomy" id="35708"/>
    <lineage>
        <taxon>Eukaryota</taxon>
        <taxon>Viridiplantae</taxon>
        <taxon>Streptophyta</taxon>
        <taxon>Embryophyta</taxon>
        <taxon>Tracheophyta</taxon>
        <taxon>Spermatophyta</taxon>
        <taxon>Magnoliopsida</taxon>
        <taxon>Liliopsida</taxon>
        <taxon>Poales</taxon>
        <taxon>Poaceae</taxon>
        <taxon>PACMAD clade</taxon>
        <taxon>Arundinoideae</taxon>
        <taxon>Arundineae</taxon>
        <taxon>Arundo</taxon>
    </lineage>
</organism>
<dbReference type="EMBL" id="GBRH01160042">
    <property type="protein sequence ID" value="JAE37854.1"/>
    <property type="molecule type" value="Transcribed_RNA"/>
</dbReference>
<sequence length="66" mass="6907">MNGLLCVIPSFSKTMGTAMIASVGCPATRWTSTVEFCGIMVFSSAYSSPVRGSQRAMSSRGPRLGA</sequence>
<reference evidence="2" key="1">
    <citation type="submission" date="2014-09" db="EMBL/GenBank/DDBJ databases">
        <authorList>
            <person name="Magalhaes I.L.F."/>
            <person name="Oliveira U."/>
            <person name="Santos F.R."/>
            <person name="Vidigal T.H.D.A."/>
            <person name="Brescovit A.D."/>
            <person name="Santos A.J."/>
        </authorList>
    </citation>
    <scope>NUCLEOTIDE SEQUENCE</scope>
    <source>
        <tissue evidence="2">Shoot tissue taken approximately 20 cm above the soil surface</tissue>
    </source>
</reference>